<dbReference type="GO" id="GO:0005789">
    <property type="term" value="C:endoplasmic reticulum membrane"/>
    <property type="evidence" value="ECO:0007669"/>
    <property type="project" value="TreeGrafter"/>
</dbReference>
<dbReference type="OrthoDB" id="29023at2759"/>
<feature type="transmembrane region" description="Helical" evidence="6">
    <location>
        <begin position="442"/>
        <end position="462"/>
    </location>
</feature>
<evidence type="ECO:0000256" key="4">
    <source>
        <dbReference type="ARBA" id="ARBA00022989"/>
    </source>
</evidence>
<dbReference type="PANTHER" id="PTHR13317">
    <property type="entry name" value="TRANSMEMBRANE ANTERIOR POSTERIOR TRANSFORMATION PROTEIN 1 HOMOLOG"/>
    <property type="match status" value="1"/>
</dbReference>
<evidence type="ECO:0000256" key="2">
    <source>
        <dbReference type="ARBA" id="ARBA00008803"/>
    </source>
</evidence>
<comment type="subcellular location">
    <subcellularLocation>
        <location evidence="1">Membrane</location>
        <topology evidence="1">Multi-pass membrane protein</topology>
    </subcellularLocation>
</comment>
<name>I7JA24_BABMR</name>
<evidence type="ECO:0000256" key="1">
    <source>
        <dbReference type="ARBA" id="ARBA00004141"/>
    </source>
</evidence>
<dbReference type="AlphaFoldDB" id="I7JA24"/>
<reference evidence="7 8" key="2">
    <citation type="journal article" date="2013" name="PLoS ONE">
        <title>Whole genome mapping and re-organization of the nuclear and mitochondrial genomes of Babesia microti isolates.</title>
        <authorList>
            <person name="Cornillot E."/>
            <person name="Dassouli A."/>
            <person name="Garg A."/>
            <person name="Pachikara N."/>
            <person name="Randazzo S."/>
            <person name="Depoix D."/>
            <person name="Carcy B."/>
            <person name="Delbecq S."/>
            <person name="Frutos R."/>
            <person name="Silva J.C."/>
            <person name="Sutton R."/>
            <person name="Krause P.J."/>
            <person name="Mamoun C.B."/>
        </authorList>
    </citation>
    <scope>NUCLEOTIDE SEQUENCE [LARGE SCALE GENOMIC DNA]</scope>
    <source>
        <strain evidence="7 8">RI</strain>
    </source>
</reference>
<dbReference type="Proteomes" id="UP000002899">
    <property type="component" value="Chromosome IV"/>
</dbReference>
<evidence type="ECO:0000256" key="3">
    <source>
        <dbReference type="ARBA" id="ARBA00022692"/>
    </source>
</evidence>
<organism evidence="7 8">
    <name type="scientific">Babesia microti (strain RI)</name>
    <dbReference type="NCBI Taxonomy" id="1133968"/>
    <lineage>
        <taxon>Eukaryota</taxon>
        <taxon>Sar</taxon>
        <taxon>Alveolata</taxon>
        <taxon>Apicomplexa</taxon>
        <taxon>Aconoidasida</taxon>
        <taxon>Piroplasmida</taxon>
        <taxon>Babesiidae</taxon>
        <taxon>Babesia</taxon>
    </lineage>
</organism>
<feature type="transmembrane region" description="Helical" evidence="6">
    <location>
        <begin position="541"/>
        <end position="562"/>
    </location>
</feature>
<reference evidence="7 8" key="3">
    <citation type="journal article" date="2016" name="Sci. Rep.">
        <title>Genome-wide diversity and gene expression profiling of Babesia microti isolates identify polymorphic genes that mediate host-pathogen interactions.</title>
        <authorList>
            <person name="Silva J.C."/>
            <person name="Cornillot E."/>
            <person name="McCracken C."/>
            <person name="Usmani-Brown S."/>
            <person name="Dwivedi A."/>
            <person name="Ifeonu O.O."/>
            <person name="Crabtree J."/>
            <person name="Gotia H.T."/>
            <person name="Virji A.Z."/>
            <person name="Reynes C."/>
            <person name="Colinge J."/>
            <person name="Kumar V."/>
            <person name="Lawres L."/>
            <person name="Pazzi J.E."/>
            <person name="Pablo J.V."/>
            <person name="Hung C."/>
            <person name="Brancato J."/>
            <person name="Kumari P."/>
            <person name="Orvis J."/>
            <person name="Tretina K."/>
            <person name="Chibucos M."/>
            <person name="Ott S."/>
            <person name="Sadzewicz L."/>
            <person name="Sengamalay N."/>
            <person name="Shetty A.C."/>
            <person name="Su Q."/>
            <person name="Tallon L."/>
            <person name="Fraser C.M."/>
            <person name="Frutos R."/>
            <person name="Molina D.M."/>
            <person name="Krause P.J."/>
            <person name="Ben Mamoun C."/>
        </authorList>
    </citation>
    <scope>NUCLEOTIDE SEQUENCE [LARGE SCALE GENOMIC DNA]</scope>
    <source>
        <strain evidence="7 8">RI</strain>
    </source>
</reference>
<evidence type="ECO:0000313" key="7">
    <source>
        <dbReference type="EMBL" id="CCF76153.1"/>
    </source>
</evidence>
<keyword evidence="3 6" id="KW-0812">Transmembrane</keyword>
<reference evidence="7 8" key="1">
    <citation type="journal article" date="2012" name="Nucleic Acids Res.">
        <title>Sequencing of the smallest Apicomplexan genome from the human pathogen Babesia microti.</title>
        <authorList>
            <person name="Cornillot E."/>
            <person name="Hadj-Kaddour K."/>
            <person name="Dassouli A."/>
            <person name="Noel B."/>
            <person name="Ranwez V."/>
            <person name="Vacherie B."/>
            <person name="Augagneur Y."/>
            <person name="Bres V."/>
            <person name="Duclos A."/>
            <person name="Randazzo S."/>
            <person name="Carcy B."/>
            <person name="Debierre-Grockiego F."/>
            <person name="Delbecq S."/>
            <person name="Moubri-Menage K."/>
            <person name="Shams-Eldin H."/>
            <person name="Usmani-Brown S."/>
            <person name="Bringaud F."/>
            <person name="Wincker P."/>
            <person name="Vivares C.P."/>
            <person name="Schwarz R.T."/>
            <person name="Schetters T.P."/>
            <person name="Krause P.J."/>
            <person name="Gorenflot A."/>
            <person name="Berry V."/>
            <person name="Barbe V."/>
            <person name="Ben Mamoun C."/>
        </authorList>
    </citation>
    <scope>NUCLEOTIDE SEQUENCE [LARGE SCALE GENOMIC DNA]</scope>
    <source>
        <strain evidence="7 8">RI</strain>
    </source>
</reference>
<protein>
    <submittedName>
        <fullName evidence="7">Protein TAPT1 homolog</fullName>
    </submittedName>
</protein>
<dbReference type="Pfam" id="PF05346">
    <property type="entry name" value="DUF747"/>
    <property type="match status" value="1"/>
</dbReference>
<comment type="similarity">
    <text evidence="2">Belongs to the TAPT1 family.</text>
</comment>
<feature type="transmembrane region" description="Helical" evidence="6">
    <location>
        <begin position="326"/>
        <end position="343"/>
    </location>
</feature>
<dbReference type="VEuPathDB" id="PiroplasmaDB:BmR1_04g09935"/>
<gene>
    <name evidence="7" type="ORF">BmR1_04g09935</name>
</gene>
<keyword evidence="5 6" id="KW-0472">Membrane</keyword>
<keyword evidence="4 6" id="KW-1133">Transmembrane helix</keyword>
<keyword evidence="8" id="KW-1185">Reference proteome</keyword>
<accession>I7JA24</accession>
<sequence>MDGFLHFLVVELRGIPPGTDVKDASNPFRLEKSELMRQLQSTLNPHKLHAPDPPQDDPLDSSLTIPQNFLPHMSLIPYLHERLMYFSVVLCIDATLFDLTIAPLQTLHLLIKLIFQKKIKHSDEIQSNCYEKNLFNDEYNEVMDVYNLKVDKFDGVSLSSNNDDNMLDSKQSSLSPSFSSPKSIVCRRILRDDSDLYSEFVEMSDSDLNTVLPKCQFDNYIECCGSKGVSDDPFSSLPFKSFVGDEFSECNLTDFSHMPFTDLIKDGVSKLKCSKLDSIKDEFKHAISFEKLRNNISNTNVEHGMSKLYGLSEFFNCQPSIPERIGAVRFFVIILSFLMFSRIDTSRVYHYIRGQPFIKLYVIFNMLEMFERLCRTLGRDLFDLLSKSMLQCLETSNSKKQRDSNKLSKQTISYYFSKDNHSDANFNLDEVESATESDTYKWVRFGLIFFLVTLHSLIHTFMHLIRVMSLNIAINSSEAVMFLLLVTNNFSELKSSVFKKYSNVSLFMIAASDSVERFHFFSDAFLVFLKMSTSYRKFKNSYFSVSTWLISVFLVEIIVDWCKLIFMVKFNRINSQTIYRYHETLVADTLLSRVTERANDLISFNFFVPCKSVFNYSHIPSRRLNFSSIPFVILVLCSLPKISFNIWGIIIVAEIWFTIILAKILTSILLVAFVIKKKASLKQLYPPFDKVDST</sequence>
<dbReference type="GeneID" id="24426610"/>
<evidence type="ECO:0000256" key="5">
    <source>
        <dbReference type="ARBA" id="ARBA00023136"/>
    </source>
</evidence>
<dbReference type="PANTHER" id="PTHR13317:SF4">
    <property type="entry name" value="TRANSMEMBRANE ANTERIOR POSTERIOR TRANSFORMATION PROTEIN 1 HOMOLOG"/>
    <property type="match status" value="1"/>
</dbReference>
<dbReference type="KEGG" id="bmic:BmR1_04g09935"/>
<feature type="transmembrane region" description="Helical" evidence="6">
    <location>
        <begin position="629"/>
        <end position="649"/>
    </location>
</feature>
<dbReference type="InterPro" id="IPR008010">
    <property type="entry name" value="Tatp1"/>
</dbReference>
<proteinExistence type="inferred from homology"/>
<dbReference type="RefSeq" id="XP_012650561.1">
    <property type="nucleotide sequence ID" value="XM_012795107.1"/>
</dbReference>
<evidence type="ECO:0000313" key="8">
    <source>
        <dbReference type="Proteomes" id="UP000002899"/>
    </source>
</evidence>
<evidence type="ECO:0000256" key="6">
    <source>
        <dbReference type="SAM" id="Phobius"/>
    </source>
</evidence>
<feature type="transmembrane region" description="Helical" evidence="6">
    <location>
        <begin position="655"/>
        <end position="675"/>
    </location>
</feature>
<dbReference type="EMBL" id="LN871599">
    <property type="protein sequence ID" value="CCF76153.1"/>
    <property type="molecule type" value="Genomic_DNA"/>
</dbReference>